<gene>
    <name evidence="1" type="ORF">G2W53_032713</name>
</gene>
<dbReference type="Proteomes" id="UP000634136">
    <property type="component" value="Unassembled WGS sequence"/>
</dbReference>
<protein>
    <submittedName>
        <fullName evidence="1">Uncharacterized protein</fullName>
    </submittedName>
</protein>
<evidence type="ECO:0000313" key="2">
    <source>
        <dbReference type="Proteomes" id="UP000634136"/>
    </source>
</evidence>
<name>A0A834SYS6_9FABA</name>
<proteinExistence type="predicted"/>
<accession>A0A834SYS6</accession>
<sequence length="27" mass="3039">MGKGSKSTPIPWIQKEVQKGLKNEIQL</sequence>
<keyword evidence="2" id="KW-1185">Reference proteome</keyword>
<evidence type="ECO:0000313" key="1">
    <source>
        <dbReference type="EMBL" id="KAF7811737.1"/>
    </source>
</evidence>
<dbReference type="AlphaFoldDB" id="A0A834SYS6"/>
<organism evidence="1 2">
    <name type="scientific">Senna tora</name>
    <dbReference type="NCBI Taxonomy" id="362788"/>
    <lineage>
        <taxon>Eukaryota</taxon>
        <taxon>Viridiplantae</taxon>
        <taxon>Streptophyta</taxon>
        <taxon>Embryophyta</taxon>
        <taxon>Tracheophyta</taxon>
        <taxon>Spermatophyta</taxon>
        <taxon>Magnoliopsida</taxon>
        <taxon>eudicotyledons</taxon>
        <taxon>Gunneridae</taxon>
        <taxon>Pentapetalae</taxon>
        <taxon>rosids</taxon>
        <taxon>fabids</taxon>
        <taxon>Fabales</taxon>
        <taxon>Fabaceae</taxon>
        <taxon>Caesalpinioideae</taxon>
        <taxon>Cassia clade</taxon>
        <taxon>Senna</taxon>
    </lineage>
</organism>
<comment type="caution">
    <text evidence="1">The sequence shown here is derived from an EMBL/GenBank/DDBJ whole genome shotgun (WGS) entry which is preliminary data.</text>
</comment>
<reference evidence="1" key="1">
    <citation type="submission" date="2020-09" db="EMBL/GenBank/DDBJ databases">
        <title>Genome-Enabled Discovery of Anthraquinone Biosynthesis in Senna tora.</title>
        <authorList>
            <person name="Kang S.-H."/>
            <person name="Pandey R.P."/>
            <person name="Lee C.-M."/>
            <person name="Sim J.-S."/>
            <person name="Jeong J.-T."/>
            <person name="Choi B.-S."/>
            <person name="Jung M."/>
            <person name="Ginzburg D."/>
            <person name="Zhao K."/>
            <person name="Won S.Y."/>
            <person name="Oh T.-J."/>
            <person name="Yu Y."/>
            <person name="Kim N.-H."/>
            <person name="Lee O.R."/>
            <person name="Lee T.-H."/>
            <person name="Bashyal P."/>
            <person name="Kim T.-S."/>
            <person name="Lee W.-H."/>
            <person name="Kawkins C."/>
            <person name="Kim C.-K."/>
            <person name="Kim J.S."/>
            <person name="Ahn B.O."/>
            <person name="Rhee S.Y."/>
            <person name="Sohng J.K."/>
        </authorList>
    </citation>
    <scope>NUCLEOTIDE SEQUENCE</scope>
    <source>
        <tissue evidence="1">Leaf</tissue>
    </source>
</reference>
<dbReference type="EMBL" id="JAAIUW010000010">
    <property type="protein sequence ID" value="KAF7811737.1"/>
    <property type="molecule type" value="Genomic_DNA"/>
</dbReference>